<dbReference type="EMBL" id="CP000806">
    <property type="protein sequence ID" value="ACB49407.1"/>
    <property type="molecule type" value="Genomic_DNA"/>
</dbReference>
<dbReference type="Pfam" id="PF07697">
    <property type="entry name" value="7TMR-HDED"/>
    <property type="match status" value="1"/>
</dbReference>
<keyword evidence="2" id="KW-0472">Membrane</keyword>
<organism evidence="4 5">
    <name type="scientific">Crocosphaera subtropica (strain ATCC 51142 / BH68)</name>
    <name type="common">Cyanothece sp. (strain ATCC 51142)</name>
    <dbReference type="NCBI Taxonomy" id="43989"/>
    <lineage>
        <taxon>Bacteria</taxon>
        <taxon>Bacillati</taxon>
        <taxon>Cyanobacteriota</taxon>
        <taxon>Cyanophyceae</taxon>
        <taxon>Oscillatoriophycideae</taxon>
        <taxon>Chroococcales</taxon>
        <taxon>Aphanothecaceae</taxon>
        <taxon>Crocosphaera</taxon>
        <taxon>Crocosphaera subtropica</taxon>
    </lineage>
</organism>
<dbReference type="STRING" id="43989.cce_0055"/>
<dbReference type="AlphaFoldDB" id="B1WYH7"/>
<feature type="transmembrane region" description="Helical" evidence="2">
    <location>
        <begin position="575"/>
        <end position="595"/>
    </location>
</feature>
<dbReference type="Pfam" id="PF01966">
    <property type="entry name" value="HD"/>
    <property type="match status" value="1"/>
</dbReference>
<feature type="transmembrane region" description="Helical" evidence="2">
    <location>
        <begin position="551"/>
        <end position="570"/>
    </location>
</feature>
<dbReference type="InterPro" id="IPR052722">
    <property type="entry name" value="PgpH_phosphodiesterase"/>
</dbReference>
<dbReference type="PANTHER" id="PTHR36442">
    <property type="entry name" value="CYCLIC-DI-AMP PHOSPHODIESTERASE PGPH"/>
    <property type="match status" value="1"/>
</dbReference>
<dbReference type="InterPro" id="IPR006675">
    <property type="entry name" value="HDIG_dom"/>
</dbReference>
<dbReference type="Pfam" id="PF07698">
    <property type="entry name" value="7TM-7TMR_HD"/>
    <property type="match status" value="1"/>
</dbReference>
<dbReference type="InterPro" id="IPR003607">
    <property type="entry name" value="HD/PDEase_dom"/>
</dbReference>
<feature type="transmembrane region" description="Helical" evidence="2">
    <location>
        <begin position="513"/>
        <end position="531"/>
    </location>
</feature>
<feature type="transmembrane region" description="Helical" evidence="2">
    <location>
        <begin position="419"/>
        <end position="440"/>
    </location>
</feature>
<dbReference type="eggNOG" id="COG1480">
    <property type="taxonomic scope" value="Bacteria"/>
</dbReference>
<evidence type="ECO:0000259" key="3">
    <source>
        <dbReference type="PROSITE" id="PS51831"/>
    </source>
</evidence>
<name>B1WYH7_CROS5</name>
<dbReference type="PROSITE" id="PS51831">
    <property type="entry name" value="HD"/>
    <property type="match status" value="1"/>
</dbReference>
<dbReference type="HOGENOM" id="CLU_015767_1_2_3"/>
<dbReference type="InterPro" id="IPR006674">
    <property type="entry name" value="HD_domain"/>
</dbReference>
<dbReference type="Proteomes" id="UP000001203">
    <property type="component" value="Chromosome circular"/>
</dbReference>
<reference evidence="4 5" key="1">
    <citation type="journal article" date="2008" name="Proc. Natl. Acad. Sci. U.S.A.">
        <title>The genome of Cyanothece 51142, a unicellular diazotrophic cyanobacterium important in the marine nitrogen cycle.</title>
        <authorList>
            <person name="Welsh E.A."/>
            <person name="Liberton M."/>
            <person name="Stoeckel J."/>
            <person name="Loh T."/>
            <person name="Elvitigala T."/>
            <person name="Wang C."/>
            <person name="Wollam A."/>
            <person name="Fulton R.S."/>
            <person name="Clifton S.W."/>
            <person name="Jacobs J.M."/>
            <person name="Aurora R."/>
            <person name="Ghosh B.K."/>
            <person name="Sherman L.A."/>
            <person name="Smith R.D."/>
            <person name="Wilson R.K."/>
            <person name="Pakrasi H.B."/>
        </authorList>
    </citation>
    <scope>NUCLEOTIDE SEQUENCE [LARGE SCALE GENOMIC DNA]</scope>
    <source>
        <strain evidence="5">ATCC 51142 / BH68</strain>
    </source>
</reference>
<dbReference type="NCBIfam" id="TIGR00277">
    <property type="entry name" value="HDIG"/>
    <property type="match status" value="1"/>
</dbReference>
<feature type="transmembrane region" description="Helical" evidence="2">
    <location>
        <begin position="452"/>
        <end position="473"/>
    </location>
</feature>
<keyword evidence="2" id="KW-1133">Transmembrane helix</keyword>
<protein>
    <submittedName>
        <fullName evidence="4">Metal-dependent phosphohydrolase</fullName>
    </submittedName>
</protein>
<dbReference type="Gene3D" id="1.10.3210.10">
    <property type="entry name" value="Hypothetical protein af1432"/>
    <property type="match status" value="1"/>
</dbReference>
<dbReference type="InterPro" id="IPR011624">
    <property type="entry name" value="Metal-dep_PHydrolase_7TM_extra"/>
</dbReference>
<evidence type="ECO:0000256" key="2">
    <source>
        <dbReference type="SAM" id="Phobius"/>
    </source>
</evidence>
<dbReference type="SUPFAM" id="SSF109604">
    <property type="entry name" value="HD-domain/PDEase-like"/>
    <property type="match status" value="1"/>
</dbReference>
<proteinExistence type="predicted"/>
<evidence type="ECO:0000313" key="4">
    <source>
        <dbReference type="EMBL" id="ACB49407.1"/>
    </source>
</evidence>
<keyword evidence="5" id="KW-1185">Reference proteome</keyword>
<feature type="transmembrane region" description="Helical" evidence="2">
    <location>
        <begin position="485"/>
        <end position="506"/>
    </location>
</feature>
<sequence>MANFYLSYSFSSKESTRLSTEISFDVFTLTSHNMKTLQLLKRNLEKLRQQYKNGRRSPLHEAQSLSKKAPSQRPHQSDWLTKLHKSKPIRQLHPPLMWGLTVISLTSVIGYRFYNQPQLSVGTVSPVKVVAPKDGTFEDEKTTEEKRKEVRTGIIPILQRDSQLTTQLKGELTKTITEIRQFRQQVGAFPFISVSSIPLKTQQYLRSVDEKTWQIIRSTLVNNNSETADNLQPQTQEAITQLNSYENTTSSTTLKGLLDTIEQSRQRYHAAKREVLNAKTSNLTPELLGTFLNLDDNTWQTTEKTLNITSNRILLQGLPPGMPDYLLNEIIKNQLESTAASVPQTAITDLLMKILQNKHNLTVDKEATKQRAEQAAQAVEPVIVEVKAGDVIVEAGEKITQEEFVLLDSFKLSRRGINWVGLGISAVIVMGTVTIFCVVSHKVHRPMRRRDHILLCMLSLSTPLLAIFNLGYTNLPAVGLLTSSFYGPTLAITQVVLLSGLSTFAATTINWSYVLAGTAGGLLAASVAWKLRSRDELACLGGVVGLVQGSLYFIGYLIVAPVAGTIWSIVLPEAIIYGLSGIAWSVMALGISPYLERLFDLVTPIRLVELANPNCALLKRLATETPGTFQHTLFVACLAEAAARELHCNVELIRAGTLYHDIGKMHDPMGFIENQMGNPNKHDVINDPWVSVDIIKKHVSEGLVMANKYGLPRVIRDFIPEHQGTLLISYFYYQAKQEAERNGTQMIAEEEFRYAGPIPQSRETGIVMLADGCEAALRSLKEATPETALAMIQKIFKARWRDNQLKDSGIKYEELPIIAEVFVKVWQQFHHQRIVYPKAALEPQNNKQA</sequence>
<dbReference type="KEGG" id="cyt:cce_0055"/>
<keyword evidence="2" id="KW-0812">Transmembrane</keyword>
<dbReference type="InterPro" id="IPR011621">
    <property type="entry name" value="Metal-dep_PHydrolase_7TM_intra"/>
</dbReference>
<feature type="region of interest" description="Disordered" evidence="1">
    <location>
        <begin position="53"/>
        <end position="79"/>
    </location>
</feature>
<dbReference type="PANTHER" id="PTHR36442:SF1">
    <property type="entry name" value="CYCLIC-DI-AMP PHOSPHODIESTERASE PGPH"/>
    <property type="match status" value="1"/>
</dbReference>
<evidence type="ECO:0000313" key="5">
    <source>
        <dbReference type="Proteomes" id="UP000001203"/>
    </source>
</evidence>
<accession>B1WYH7</accession>
<dbReference type="SMART" id="SM00471">
    <property type="entry name" value="HDc"/>
    <property type="match status" value="1"/>
</dbReference>
<evidence type="ECO:0000256" key="1">
    <source>
        <dbReference type="SAM" id="MobiDB-lite"/>
    </source>
</evidence>
<dbReference type="CDD" id="cd00077">
    <property type="entry name" value="HDc"/>
    <property type="match status" value="1"/>
</dbReference>
<feature type="domain" description="HD" evidence="3">
    <location>
        <begin position="628"/>
        <end position="776"/>
    </location>
</feature>
<gene>
    <name evidence="4" type="ordered locus">cce_0055</name>
</gene>